<dbReference type="InterPro" id="IPR011990">
    <property type="entry name" value="TPR-like_helical_dom_sf"/>
</dbReference>
<keyword evidence="6 8" id="KW-0802">TPR repeat</keyword>
<organism evidence="9 10">
    <name type="scientific">Triparma columacea</name>
    <dbReference type="NCBI Taxonomy" id="722753"/>
    <lineage>
        <taxon>Eukaryota</taxon>
        <taxon>Sar</taxon>
        <taxon>Stramenopiles</taxon>
        <taxon>Ochrophyta</taxon>
        <taxon>Bolidophyceae</taxon>
        <taxon>Parmales</taxon>
        <taxon>Triparmaceae</taxon>
        <taxon>Triparma</taxon>
    </lineage>
</organism>
<keyword evidence="4" id="KW-0963">Cytoplasm</keyword>
<keyword evidence="5" id="KW-0677">Repeat</keyword>
<reference evidence="10" key="1">
    <citation type="journal article" date="2023" name="Commun. Biol.">
        <title>Genome analysis of Parmales, the sister group of diatoms, reveals the evolutionary specialization of diatoms from phago-mixotrophs to photoautotrophs.</title>
        <authorList>
            <person name="Ban H."/>
            <person name="Sato S."/>
            <person name="Yoshikawa S."/>
            <person name="Yamada K."/>
            <person name="Nakamura Y."/>
            <person name="Ichinomiya M."/>
            <person name="Sato N."/>
            <person name="Blanc-Mathieu R."/>
            <person name="Endo H."/>
            <person name="Kuwata A."/>
            <person name="Ogata H."/>
        </authorList>
    </citation>
    <scope>NUCLEOTIDE SEQUENCE [LARGE SCALE GENOMIC DNA]</scope>
</reference>
<feature type="repeat" description="TPR" evidence="8">
    <location>
        <begin position="357"/>
        <end position="390"/>
    </location>
</feature>
<comment type="subcellular location">
    <subcellularLocation>
        <location evidence="2">Cytoplasm</location>
    </subcellularLocation>
    <subcellularLocation>
        <location evidence="1">Peroxisome</location>
    </subcellularLocation>
</comment>
<evidence type="ECO:0000256" key="3">
    <source>
        <dbReference type="ARBA" id="ARBA00005348"/>
    </source>
</evidence>
<dbReference type="Gene3D" id="1.25.40.10">
    <property type="entry name" value="Tetratricopeptide repeat domain"/>
    <property type="match status" value="1"/>
</dbReference>
<keyword evidence="10" id="KW-1185">Reference proteome</keyword>
<evidence type="ECO:0000256" key="5">
    <source>
        <dbReference type="ARBA" id="ARBA00022737"/>
    </source>
</evidence>
<proteinExistence type="inferred from homology"/>
<dbReference type="InterPro" id="IPR024111">
    <property type="entry name" value="PEX5/PEX5L"/>
</dbReference>
<dbReference type="Pfam" id="PF13414">
    <property type="entry name" value="TPR_11"/>
    <property type="match status" value="1"/>
</dbReference>
<keyword evidence="7" id="KW-0576">Peroxisome</keyword>
<feature type="repeat" description="TPR" evidence="8">
    <location>
        <begin position="391"/>
        <end position="424"/>
    </location>
</feature>
<evidence type="ECO:0000256" key="4">
    <source>
        <dbReference type="ARBA" id="ARBA00022490"/>
    </source>
</evidence>
<dbReference type="InterPro" id="IPR019734">
    <property type="entry name" value="TPR_rpt"/>
</dbReference>
<dbReference type="SUPFAM" id="SSF48452">
    <property type="entry name" value="TPR-like"/>
    <property type="match status" value="1"/>
</dbReference>
<dbReference type="Pfam" id="PF00515">
    <property type="entry name" value="TPR_1"/>
    <property type="match status" value="1"/>
</dbReference>
<accession>A0A9W7L8W3</accession>
<dbReference type="Proteomes" id="UP001165065">
    <property type="component" value="Unassembled WGS sequence"/>
</dbReference>
<dbReference type="PROSITE" id="PS50005">
    <property type="entry name" value="TPR"/>
    <property type="match status" value="3"/>
</dbReference>
<feature type="repeat" description="TPR" evidence="8">
    <location>
        <begin position="323"/>
        <end position="356"/>
    </location>
</feature>
<dbReference type="AlphaFoldDB" id="A0A9W7L8W3"/>
<dbReference type="GO" id="GO:0005778">
    <property type="term" value="C:peroxisomal membrane"/>
    <property type="evidence" value="ECO:0007669"/>
    <property type="project" value="TreeGrafter"/>
</dbReference>
<evidence type="ECO:0000256" key="7">
    <source>
        <dbReference type="ARBA" id="ARBA00023140"/>
    </source>
</evidence>
<name>A0A9W7L8W3_9STRA</name>
<comment type="similarity">
    <text evidence="3">Belongs to the peroxisomal targeting signal receptor family.</text>
</comment>
<evidence type="ECO:0000256" key="2">
    <source>
        <dbReference type="ARBA" id="ARBA00004496"/>
    </source>
</evidence>
<evidence type="ECO:0000313" key="10">
    <source>
        <dbReference type="Proteomes" id="UP001165065"/>
    </source>
</evidence>
<evidence type="ECO:0008006" key="11">
    <source>
        <dbReference type="Google" id="ProtNLM"/>
    </source>
</evidence>
<dbReference type="GO" id="GO:0016560">
    <property type="term" value="P:protein import into peroxisome matrix, docking"/>
    <property type="evidence" value="ECO:0007669"/>
    <property type="project" value="TreeGrafter"/>
</dbReference>
<gene>
    <name evidence="9" type="ORF">TrCOL_g10229</name>
</gene>
<dbReference type="EMBL" id="BRYA01000092">
    <property type="protein sequence ID" value="GMI38832.1"/>
    <property type="molecule type" value="Genomic_DNA"/>
</dbReference>
<dbReference type="GO" id="GO:0005052">
    <property type="term" value="F:peroxisome matrix targeting signal-1 binding"/>
    <property type="evidence" value="ECO:0007669"/>
    <property type="project" value="TreeGrafter"/>
</dbReference>
<sequence length="467" mass="51965">MSLASQPSTIQGNGFAGGGVQQQVRVVGGEVSTLDNVNNVSSTRTVSGRSQTSVNPSQVMSSFHASPAIMGGLLSSMKARQVEMDREHEEAMRKAKVRSDRKIEEEWRRVEGRGGQEGEIEEEFLDDAMPLGATMEELRRAWEEAEESSLKDRTTFGAEAPRSYQFKYVKEEMKEGVSGSASSQAHLVDGQSIPDKFAEGVRLFESGSLRPACHCFESVLKSSPQHAPSWRYLGLSHQELDADEDAIICLEHAVASDPYDLDSLLSLGVSYVNEMDIDRMGRSLTAWVAGNGKYGDLAGEWTGGEGEVEDMLRRARERDQNDPQVLEALGVVYNAARKYPEAIECLEKACALSPKNYSLWNKLGATLANSGMSERALAHYGRAIDMKPRFPRAWLNLAISYSNLKEYDEASRCYLQTLALNEDATQCWSYLRLSVTCAERWELLEAATRHELEPFEKVFDFVRENNG</sequence>
<dbReference type="SMART" id="SM00028">
    <property type="entry name" value="TPR"/>
    <property type="match status" value="4"/>
</dbReference>
<comment type="caution">
    <text evidence="9">The sequence shown here is derived from an EMBL/GenBank/DDBJ whole genome shotgun (WGS) entry which is preliminary data.</text>
</comment>
<evidence type="ECO:0000313" key="9">
    <source>
        <dbReference type="EMBL" id="GMI38832.1"/>
    </source>
</evidence>
<dbReference type="GO" id="GO:0005829">
    <property type="term" value="C:cytosol"/>
    <property type="evidence" value="ECO:0007669"/>
    <property type="project" value="TreeGrafter"/>
</dbReference>
<dbReference type="PANTHER" id="PTHR10130">
    <property type="entry name" value="PEROXISOMAL TARGETING SIGNAL 1 RECEPTOR PEX5"/>
    <property type="match status" value="1"/>
</dbReference>
<dbReference type="OrthoDB" id="10006023at2759"/>
<evidence type="ECO:0000256" key="8">
    <source>
        <dbReference type="PROSITE-ProRule" id="PRU00339"/>
    </source>
</evidence>
<evidence type="ECO:0000256" key="1">
    <source>
        <dbReference type="ARBA" id="ARBA00004275"/>
    </source>
</evidence>
<protein>
    <recommendedName>
        <fullName evidence="11">Peroxin-5</fullName>
    </recommendedName>
</protein>
<evidence type="ECO:0000256" key="6">
    <source>
        <dbReference type="ARBA" id="ARBA00022803"/>
    </source>
</evidence>
<dbReference type="PANTHER" id="PTHR10130:SF0">
    <property type="entry name" value="GH08708P"/>
    <property type="match status" value="1"/>
</dbReference>